<dbReference type="AlphaFoldDB" id="A0A366DHT7"/>
<reference evidence="1 2" key="1">
    <citation type="submission" date="2018-06" db="EMBL/GenBank/DDBJ databases">
        <title>Genomic Encyclopedia of Type Strains, Phase IV (KMG-IV): sequencing the most valuable type-strain genomes for metagenomic binning, comparative biology and taxonomic classification.</title>
        <authorList>
            <person name="Goeker M."/>
        </authorList>
    </citation>
    <scope>NUCLEOTIDE SEQUENCE [LARGE SCALE GENOMIC DNA]</scope>
    <source>
        <strain evidence="1 2">DSM 44599</strain>
    </source>
</reference>
<keyword evidence="2" id="KW-1185">Reference proteome</keyword>
<evidence type="ECO:0000313" key="2">
    <source>
        <dbReference type="Proteomes" id="UP000252586"/>
    </source>
</evidence>
<accession>A0A366DHT7</accession>
<proteinExistence type="predicted"/>
<organism evidence="1 2">
    <name type="scientific">Nocardia puris</name>
    <dbReference type="NCBI Taxonomy" id="208602"/>
    <lineage>
        <taxon>Bacteria</taxon>
        <taxon>Bacillati</taxon>
        <taxon>Actinomycetota</taxon>
        <taxon>Actinomycetes</taxon>
        <taxon>Mycobacteriales</taxon>
        <taxon>Nocardiaceae</taxon>
        <taxon>Nocardia</taxon>
    </lineage>
</organism>
<dbReference type="EMBL" id="QNRE01000007">
    <property type="protein sequence ID" value="RBO89566.1"/>
    <property type="molecule type" value="Genomic_DNA"/>
</dbReference>
<gene>
    <name evidence="1" type="ORF">DFR74_107244</name>
</gene>
<sequence>MGEGEDGGAGVGVFAEGFPYAVGGALVQGGGRAVGDEDGGGGGAGGALDLARGVVPRQQVPRLGGVKGCGASLFDGP</sequence>
<dbReference type="Proteomes" id="UP000252586">
    <property type="component" value="Unassembled WGS sequence"/>
</dbReference>
<name>A0A366DHT7_9NOCA</name>
<comment type="caution">
    <text evidence="1">The sequence shown here is derived from an EMBL/GenBank/DDBJ whole genome shotgun (WGS) entry which is preliminary data.</text>
</comment>
<evidence type="ECO:0000313" key="1">
    <source>
        <dbReference type="EMBL" id="RBO89566.1"/>
    </source>
</evidence>
<protein>
    <submittedName>
        <fullName evidence="1">Uncharacterized protein</fullName>
    </submittedName>
</protein>